<proteinExistence type="predicted"/>
<accession>A0A855N4I9</accession>
<gene>
    <name evidence="1" type="ORF">CDQ78_07475</name>
</gene>
<dbReference type="Proteomes" id="UP000239685">
    <property type="component" value="Unassembled WGS sequence"/>
</dbReference>
<dbReference type="EMBL" id="NIQP01000007">
    <property type="protein sequence ID" value="PPB71255.1"/>
    <property type="molecule type" value="Genomic_DNA"/>
</dbReference>
<evidence type="ECO:0000313" key="2">
    <source>
        <dbReference type="Proteomes" id="UP000239685"/>
    </source>
</evidence>
<evidence type="ECO:0000313" key="1">
    <source>
        <dbReference type="EMBL" id="PPB71255.1"/>
    </source>
</evidence>
<reference evidence="1 2" key="1">
    <citation type="submission" date="2017-06" db="EMBL/GenBank/DDBJ databases">
        <title>Updating the genomic taxonomy and epidemiology of Campylobacter hyointestinalis; discovery in New Zealand farmed ruminants.</title>
        <authorList>
            <person name="Wilkinson D.A."/>
            <person name="Fayaz A."/>
            <person name="Biggs P.J."/>
            <person name="Midwinter A.C."/>
        </authorList>
    </citation>
    <scope>NUCLEOTIDE SEQUENCE [LARGE SCALE GENOMIC DNA]</scope>
    <source>
        <strain evidence="1 2">S1614a</strain>
    </source>
</reference>
<comment type="caution">
    <text evidence="1">The sequence shown here is derived from an EMBL/GenBank/DDBJ whole genome shotgun (WGS) entry which is preliminary data.</text>
</comment>
<protein>
    <submittedName>
        <fullName evidence="1">Uncharacterized protein</fullName>
    </submittedName>
</protein>
<organism evidence="1 2">
    <name type="scientific">Campylobacter hyointestinalis subsp. hyointestinalis</name>
    <dbReference type="NCBI Taxonomy" id="91352"/>
    <lineage>
        <taxon>Bacteria</taxon>
        <taxon>Pseudomonadati</taxon>
        <taxon>Campylobacterota</taxon>
        <taxon>Epsilonproteobacteria</taxon>
        <taxon>Campylobacterales</taxon>
        <taxon>Campylobacteraceae</taxon>
        <taxon>Campylobacter</taxon>
    </lineage>
</organism>
<name>A0A855N4I9_CAMHY</name>
<dbReference type="AlphaFoldDB" id="A0A855N4I9"/>
<sequence>MKLSNFLISTPVDMIKIIKRMILNFLVSIFRLSLFDLVQKNKIEKAVKPSKNGSGFVIYEFRNSSDSFGFVDKSVSKNTKFNVS</sequence>